<dbReference type="Proteomes" id="UP000196052">
    <property type="component" value="Unassembled WGS sequence"/>
</dbReference>
<protein>
    <submittedName>
        <fullName evidence="1">Uncharacterized protein</fullName>
    </submittedName>
</protein>
<name>A0A1C4EFB0_9BACI</name>
<sequence>MPDGSVARTGTN</sequence>
<organism evidence="1 2">
    <name type="scientific">Bacillus wiedmannii</name>
    <dbReference type="NCBI Taxonomy" id="1890302"/>
    <lineage>
        <taxon>Bacteria</taxon>
        <taxon>Bacillati</taxon>
        <taxon>Bacillota</taxon>
        <taxon>Bacilli</taxon>
        <taxon>Bacillales</taxon>
        <taxon>Bacillaceae</taxon>
        <taxon>Bacillus</taxon>
        <taxon>Bacillus cereus group</taxon>
    </lineage>
</organism>
<dbReference type="EMBL" id="FMBE01000013">
    <property type="protein sequence ID" value="SCC42231.1"/>
    <property type="molecule type" value="Genomic_DNA"/>
</dbReference>
<reference evidence="2" key="1">
    <citation type="submission" date="2016-08" db="EMBL/GenBank/DDBJ databases">
        <authorList>
            <person name="Loux V."/>
            <person name="Rue O."/>
        </authorList>
    </citation>
    <scope>NUCLEOTIDE SEQUENCE [LARGE SCALE GENOMIC DNA]</scope>
    <source>
        <strain evidence="2">INRA Bc05-F1</strain>
    </source>
</reference>
<evidence type="ECO:0000313" key="2">
    <source>
        <dbReference type="Proteomes" id="UP000196052"/>
    </source>
</evidence>
<evidence type="ECO:0000313" key="1">
    <source>
        <dbReference type="EMBL" id="SCC42231.1"/>
    </source>
</evidence>
<accession>A0A1C4EFB0</accession>
<proteinExistence type="predicted"/>
<gene>
    <name evidence="1" type="ORF">BC05F1_03464</name>
</gene>